<feature type="transmembrane region" description="Helical" evidence="1">
    <location>
        <begin position="56"/>
        <end position="77"/>
    </location>
</feature>
<feature type="transmembrane region" description="Helical" evidence="1">
    <location>
        <begin position="21"/>
        <end position="50"/>
    </location>
</feature>
<dbReference type="KEGG" id="hlm:DV707_07085"/>
<keyword evidence="1" id="KW-0472">Membrane</keyword>
<evidence type="ECO:0000313" key="2">
    <source>
        <dbReference type="EMBL" id="QCC47444.1"/>
    </source>
</evidence>
<dbReference type="Proteomes" id="UP000296733">
    <property type="component" value="Chromosome"/>
</dbReference>
<organism evidence="2 3">
    <name type="scientific">Halobellus limi</name>
    <dbReference type="NCBI Taxonomy" id="699433"/>
    <lineage>
        <taxon>Archaea</taxon>
        <taxon>Methanobacteriati</taxon>
        <taxon>Methanobacteriota</taxon>
        <taxon>Stenosarchaea group</taxon>
        <taxon>Halobacteria</taxon>
        <taxon>Halobacteriales</taxon>
        <taxon>Haloferacaceae</taxon>
        <taxon>Halobellus</taxon>
    </lineage>
</organism>
<dbReference type="EMBL" id="CP031311">
    <property type="protein sequence ID" value="QCC47444.1"/>
    <property type="molecule type" value="Genomic_DNA"/>
</dbReference>
<dbReference type="GeneID" id="39857839"/>
<dbReference type="RefSeq" id="WP_103989954.1">
    <property type="nucleotide sequence ID" value="NZ_CP031311.1"/>
</dbReference>
<feature type="transmembrane region" description="Helical" evidence="1">
    <location>
        <begin position="150"/>
        <end position="168"/>
    </location>
</feature>
<evidence type="ECO:0000256" key="1">
    <source>
        <dbReference type="SAM" id="Phobius"/>
    </source>
</evidence>
<name>A0A4D6H0H7_9EURY</name>
<dbReference type="AlphaFoldDB" id="A0A4D6H0H7"/>
<evidence type="ECO:0000313" key="3">
    <source>
        <dbReference type="Proteomes" id="UP000296733"/>
    </source>
</evidence>
<proteinExistence type="predicted"/>
<accession>A0A4D6H0H7</accession>
<protein>
    <submittedName>
        <fullName evidence="2">Uncharacterized protein</fullName>
    </submittedName>
</protein>
<sequence>MASTTTVVDEGIDLGKRAVEYLLTSTVGTAVMIAGIGLFSLPAILGLIITDGFGSLPVYFALLSVVGLGVYAIQAMYHDDWTMDEEKQQEISTLQQAVIAISYYNFVVIFACMGGLALIAQGYPLVGVGFALLLGPADVTLAERLNASPITLFLGLCFALGSVIGYIAKISSDADPRTIVEISTLQFRRNRRLP</sequence>
<feature type="transmembrane region" description="Helical" evidence="1">
    <location>
        <begin position="98"/>
        <end position="120"/>
    </location>
</feature>
<keyword evidence="1" id="KW-0812">Transmembrane</keyword>
<keyword evidence="1" id="KW-1133">Transmembrane helix</keyword>
<reference evidence="2 3" key="1">
    <citation type="journal article" date="2019" name="Nat. Commun.">
        <title>A new type of DNA phosphorothioation-based antiviral system in archaea.</title>
        <authorList>
            <person name="Xiong L."/>
            <person name="Liu S."/>
            <person name="Chen S."/>
            <person name="Xiao Y."/>
            <person name="Zhu B."/>
            <person name="Gao Y."/>
            <person name="Zhang Y."/>
            <person name="Chen B."/>
            <person name="Luo J."/>
            <person name="Deng Z."/>
            <person name="Chen X."/>
            <person name="Wang L."/>
            <person name="Chen S."/>
        </authorList>
    </citation>
    <scope>NUCLEOTIDE SEQUENCE [LARGE SCALE GENOMIC DNA]</scope>
    <source>
        <strain evidence="2 3">CGMCC 1.10331</strain>
    </source>
</reference>
<gene>
    <name evidence="2" type="ORF">DV707_07085</name>
</gene>